<dbReference type="Proteomes" id="UP001217089">
    <property type="component" value="Unassembled WGS sequence"/>
</dbReference>
<keyword evidence="3" id="KW-1185">Reference proteome</keyword>
<proteinExistence type="predicted"/>
<accession>A0ABQ9ELF4</accession>
<sequence>MSSGKTEVRKSSSHERLLLKGGNDLKGESESDHEKLNKLAKANGREHGKSNHDSATKPTNSSDSADAASDITTPNKLTIPADGNLLSFSIDDMAAFFRAMSVDELIVQRLHRKKMDGKKFSRLKDTVMEDIGIKNPIICYFRDKSKKDRLNFML</sequence>
<organism evidence="2 3">
    <name type="scientific">Tegillarca granosa</name>
    <name type="common">Malaysian cockle</name>
    <name type="synonym">Anadara granosa</name>
    <dbReference type="NCBI Taxonomy" id="220873"/>
    <lineage>
        <taxon>Eukaryota</taxon>
        <taxon>Metazoa</taxon>
        <taxon>Spiralia</taxon>
        <taxon>Lophotrochozoa</taxon>
        <taxon>Mollusca</taxon>
        <taxon>Bivalvia</taxon>
        <taxon>Autobranchia</taxon>
        <taxon>Pteriomorphia</taxon>
        <taxon>Arcoida</taxon>
        <taxon>Arcoidea</taxon>
        <taxon>Arcidae</taxon>
        <taxon>Tegillarca</taxon>
    </lineage>
</organism>
<feature type="region of interest" description="Disordered" evidence="1">
    <location>
        <begin position="1"/>
        <end position="78"/>
    </location>
</feature>
<gene>
    <name evidence="2" type="ORF">KUTeg_016642</name>
</gene>
<name>A0ABQ9ELF4_TEGGR</name>
<evidence type="ECO:0000313" key="2">
    <source>
        <dbReference type="EMBL" id="KAJ8306097.1"/>
    </source>
</evidence>
<evidence type="ECO:0000313" key="3">
    <source>
        <dbReference type="Proteomes" id="UP001217089"/>
    </source>
</evidence>
<reference evidence="2 3" key="1">
    <citation type="submission" date="2022-12" db="EMBL/GenBank/DDBJ databases">
        <title>Chromosome-level genome of Tegillarca granosa.</title>
        <authorList>
            <person name="Kim J."/>
        </authorList>
    </citation>
    <scope>NUCLEOTIDE SEQUENCE [LARGE SCALE GENOMIC DNA]</scope>
    <source>
        <strain evidence="2">Teg-2019</strain>
        <tissue evidence="2">Adductor muscle</tissue>
    </source>
</reference>
<evidence type="ECO:0000256" key="1">
    <source>
        <dbReference type="SAM" id="MobiDB-lite"/>
    </source>
</evidence>
<dbReference type="EMBL" id="JARBDR010000813">
    <property type="protein sequence ID" value="KAJ8306097.1"/>
    <property type="molecule type" value="Genomic_DNA"/>
</dbReference>
<protein>
    <submittedName>
        <fullName evidence="2">Uncharacterized protein</fullName>
    </submittedName>
</protein>
<feature type="compositionally biased region" description="Low complexity" evidence="1">
    <location>
        <begin position="61"/>
        <end position="70"/>
    </location>
</feature>
<comment type="caution">
    <text evidence="2">The sequence shown here is derived from an EMBL/GenBank/DDBJ whole genome shotgun (WGS) entry which is preliminary data.</text>
</comment>
<feature type="compositionally biased region" description="Basic and acidic residues" evidence="1">
    <location>
        <begin position="1"/>
        <end position="55"/>
    </location>
</feature>